<dbReference type="Proteomes" id="UP000663848">
    <property type="component" value="Unassembled WGS sequence"/>
</dbReference>
<gene>
    <name evidence="1" type="ORF">QYT958_LOCUS24198</name>
</gene>
<evidence type="ECO:0008006" key="3">
    <source>
        <dbReference type="Google" id="ProtNLM"/>
    </source>
</evidence>
<evidence type="ECO:0000313" key="1">
    <source>
        <dbReference type="EMBL" id="CAF4806518.1"/>
    </source>
</evidence>
<sequence length="439" mass="50488">MNNKSRSTSLSRIPSKSFSTEFTTDNQLISSRRNSIKNKKVFDNNNRRKEVIPTPIRPKLIDNSFAINIEMNTPLHNETELVMNNEERIQENTLCSTMKNKFLESFNKDTKVDNEFDSQCVKVNSSRQLTPDEVVDTGDAYLLDQKPRKTFGTHCDVNVEEDNDKHNSNDESLDSFILKKFVRFSGDQNVIQWLDDVENKLKSFYIDRQIRFETIPLLIEGAAPQQYIRNRKNIPSFDDFYEFLLLQFECVDNVERANNNQLGKNTSVNDRTTVNQKTVLNNSNESIVNESNKNSRINQTLEISSETTVNLGTTNTIADVPVNKTIVTSNELFTSLIDETNPKIFKGRKDNAQQWIQELEHLFQITHIQDATKLDFFSYSLRADALAWFRNHKSSLTSWKALVLELKKAFPSSVHIAADTNTSCITHLHLINVTLNPHI</sequence>
<name>A0A821PHW3_9BILA</name>
<comment type="caution">
    <text evidence="1">The sequence shown here is derived from an EMBL/GenBank/DDBJ whole genome shotgun (WGS) entry which is preliminary data.</text>
</comment>
<accession>A0A821PHW3</accession>
<reference evidence="1" key="1">
    <citation type="submission" date="2021-02" db="EMBL/GenBank/DDBJ databases">
        <authorList>
            <person name="Nowell W R."/>
        </authorList>
    </citation>
    <scope>NUCLEOTIDE SEQUENCE</scope>
</reference>
<evidence type="ECO:0000313" key="2">
    <source>
        <dbReference type="Proteomes" id="UP000663848"/>
    </source>
</evidence>
<dbReference type="AlphaFoldDB" id="A0A821PHW3"/>
<organism evidence="1 2">
    <name type="scientific">Rotaria socialis</name>
    <dbReference type="NCBI Taxonomy" id="392032"/>
    <lineage>
        <taxon>Eukaryota</taxon>
        <taxon>Metazoa</taxon>
        <taxon>Spiralia</taxon>
        <taxon>Gnathifera</taxon>
        <taxon>Rotifera</taxon>
        <taxon>Eurotatoria</taxon>
        <taxon>Bdelloidea</taxon>
        <taxon>Philodinida</taxon>
        <taxon>Philodinidae</taxon>
        <taxon>Rotaria</taxon>
    </lineage>
</organism>
<dbReference type="EMBL" id="CAJOBR010005094">
    <property type="protein sequence ID" value="CAF4806518.1"/>
    <property type="molecule type" value="Genomic_DNA"/>
</dbReference>
<proteinExistence type="predicted"/>
<protein>
    <recommendedName>
        <fullName evidence="3">Retrotransposon gag domain-containing protein</fullName>
    </recommendedName>
</protein>